<dbReference type="GO" id="GO:0006508">
    <property type="term" value="P:proteolysis"/>
    <property type="evidence" value="ECO:0007669"/>
    <property type="project" value="UniProtKB-KW"/>
</dbReference>
<comment type="subunit">
    <text evidence="4">Tetrahedron-shaped homododecamer built from six homodimers.</text>
</comment>
<dbReference type="Gene3D" id="1.10.10.60">
    <property type="entry name" value="Homeodomain-like"/>
    <property type="match status" value="1"/>
</dbReference>
<evidence type="ECO:0000259" key="14">
    <source>
        <dbReference type="Pfam" id="PF05225"/>
    </source>
</evidence>
<reference evidence="17" key="1">
    <citation type="submission" date="2017-02" db="UniProtKB">
        <authorList>
            <consortium name="WormBaseParasite"/>
        </authorList>
    </citation>
    <scope>IDENTIFICATION</scope>
</reference>
<dbReference type="Gene3D" id="2.30.250.10">
    <property type="entry name" value="Aminopeptidase i, Domain 2"/>
    <property type="match status" value="1"/>
</dbReference>
<evidence type="ECO:0000313" key="17">
    <source>
        <dbReference type="WBParaSite" id="HDID_0000226201-mRNA-1"/>
    </source>
</evidence>
<dbReference type="PRINTS" id="PR00932">
    <property type="entry name" value="AMINO1PTASE"/>
</dbReference>
<dbReference type="InterPro" id="IPR007889">
    <property type="entry name" value="HTH_Psq"/>
</dbReference>
<feature type="region of interest" description="Disordered" evidence="13">
    <location>
        <begin position="1"/>
        <end position="25"/>
    </location>
</feature>
<evidence type="ECO:0000313" key="16">
    <source>
        <dbReference type="Proteomes" id="UP000274504"/>
    </source>
</evidence>
<feature type="compositionally biased region" description="Low complexity" evidence="13">
    <location>
        <begin position="79"/>
        <end position="99"/>
    </location>
</feature>
<dbReference type="Pfam" id="PF02127">
    <property type="entry name" value="Peptidase_M18"/>
    <property type="match status" value="1"/>
</dbReference>
<feature type="region of interest" description="Disordered" evidence="13">
    <location>
        <begin position="264"/>
        <end position="303"/>
    </location>
</feature>
<evidence type="ECO:0000256" key="10">
    <source>
        <dbReference type="ARBA" id="ARBA00022801"/>
    </source>
</evidence>
<name>A0A0R3SCF7_HYMDI</name>
<comment type="catalytic activity">
    <reaction evidence="1">
        <text>Release of an N-terminal aspartate or glutamate from a peptide, with a preference for aspartate.</text>
        <dbReference type="EC" id="3.4.11.21"/>
    </reaction>
</comment>
<evidence type="ECO:0000256" key="2">
    <source>
        <dbReference type="ARBA" id="ARBA00001947"/>
    </source>
</evidence>
<evidence type="ECO:0000256" key="13">
    <source>
        <dbReference type="SAM" id="MobiDB-lite"/>
    </source>
</evidence>
<dbReference type="Gene3D" id="3.40.630.10">
    <property type="entry name" value="Zn peptidases"/>
    <property type="match status" value="1"/>
</dbReference>
<feature type="compositionally biased region" description="Low complexity" evidence="13">
    <location>
        <begin position="175"/>
        <end position="185"/>
    </location>
</feature>
<evidence type="ECO:0000256" key="8">
    <source>
        <dbReference type="ARBA" id="ARBA00022670"/>
    </source>
</evidence>
<accession>A0A0R3SCF7</accession>
<evidence type="ECO:0000256" key="3">
    <source>
        <dbReference type="ARBA" id="ARBA00008290"/>
    </source>
</evidence>
<feature type="compositionally biased region" description="Polar residues" evidence="13">
    <location>
        <begin position="217"/>
        <end position="237"/>
    </location>
</feature>
<evidence type="ECO:0000256" key="9">
    <source>
        <dbReference type="ARBA" id="ARBA00022723"/>
    </source>
</evidence>
<proteinExistence type="inferred from homology"/>
<dbReference type="GO" id="GO:0003677">
    <property type="term" value="F:DNA binding"/>
    <property type="evidence" value="ECO:0007669"/>
    <property type="project" value="InterPro"/>
</dbReference>
<dbReference type="PANTHER" id="PTHR28570">
    <property type="entry name" value="ASPARTYL AMINOPEPTIDASE"/>
    <property type="match status" value="1"/>
</dbReference>
<feature type="region of interest" description="Disordered" evidence="13">
    <location>
        <begin position="74"/>
        <end position="109"/>
    </location>
</feature>
<dbReference type="GO" id="GO:0008237">
    <property type="term" value="F:metallopeptidase activity"/>
    <property type="evidence" value="ECO:0007669"/>
    <property type="project" value="UniProtKB-KW"/>
</dbReference>
<feature type="compositionally biased region" description="Polar residues" evidence="13">
    <location>
        <begin position="293"/>
        <end position="303"/>
    </location>
</feature>
<dbReference type="GO" id="GO:0008270">
    <property type="term" value="F:zinc ion binding"/>
    <property type="evidence" value="ECO:0007669"/>
    <property type="project" value="InterPro"/>
</dbReference>
<evidence type="ECO:0000256" key="4">
    <source>
        <dbReference type="ARBA" id="ARBA00011395"/>
    </source>
</evidence>
<evidence type="ECO:0000256" key="11">
    <source>
        <dbReference type="ARBA" id="ARBA00022833"/>
    </source>
</evidence>
<feature type="domain" description="HTH psq-type" evidence="14">
    <location>
        <begin position="113"/>
        <end position="149"/>
    </location>
</feature>
<keyword evidence="9" id="KW-0479">Metal-binding</keyword>
<keyword evidence="12" id="KW-0482">Metalloprotease</keyword>
<dbReference type="GO" id="GO:0005737">
    <property type="term" value="C:cytoplasm"/>
    <property type="evidence" value="ECO:0007669"/>
    <property type="project" value="UniProtKB-ARBA"/>
</dbReference>
<feature type="compositionally biased region" description="Low complexity" evidence="13">
    <location>
        <begin position="192"/>
        <end position="205"/>
    </location>
</feature>
<keyword evidence="10" id="KW-0378">Hydrolase</keyword>
<feature type="compositionally biased region" description="Polar residues" evidence="13">
    <location>
        <begin position="264"/>
        <end position="285"/>
    </location>
</feature>
<dbReference type="Pfam" id="PF05225">
    <property type="entry name" value="HTH_psq"/>
    <property type="match status" value="1"/>
</dbReference>
<evidence type="ECO:0000256" key="12">
    <source>
        <dbReference type="ARBA" id="ARBA00023049"/>
    </source>
</evidence>
<protein>
    <recommendedName>
        <fullName evidence="6">Aspartyl aminopeptidase</fullName>
        <ecNumber evidence="5">3.4.11.21</ecNumber>
    </recommendedName>
</protein>
<keyword evidence="7" id="KW-0031">Aminopeptidase</keyword>
<dbReference type="STRING" id="6216.A0A0R3SCF7"/>
<sequence>MANIDPNASSNGGMNTTPPIDVTSSSITAPSSTVVSMESSNFSADISLPLTLPSSNSTPTTTSSSTDVVVKTESLSNAPTSTPVITSTTTATTTTTRSPPLKRPRHKPGERKELLERAVRDVREENISMRKAASRYNLAKSSLCDYVRKNHIVLPNNRCRPSAAASAAAAAAAANNSNSTNHQNHLGGGSLLSGMQQQHQQSLNHAGGGGGGLFNLSAESMRNNHPTTTKLESPWSNVSGLPTQVPMQNWSSFPLTSLKTLSGLTHISSTPSPKQQHNEISNSDVHSPLEDNLNGNTAVNTSSSTSFICTPITSETIEGQSITTTAPFFNSTPAAAAQLLNPTGVDAARSLATIYAASTQQQNNSNNNNANSQLTPNLLPTVTQSTPTLPNAAAASVPLVFPNPDTSVLNDSLQRILLAARGQPNFGDLFLPPPAPSPVINCFSSIPPEMKNKLTLPNILSSLISANTVNTNSATNTTTNSNACSGAAAVVTDNAIARMPHSQKVVNDLIRFINMSPTPFHVVRSAVEMLKKAGFRQLLERDAWKLQPNDCVFVTKNQSTLFAVAVGGAYKPGEGLSMIGAHTDSPCLRLKPISERVKEGFVQLGVQTYGGGLWYTWFDRELSLAGRVIIRNSSTGALEEHLIHINRPLACIPSLAIHLNRNANKSFAPDPETHLAPIISTTIMEQLSGGEDGEISIGGHPAGLMRLIAAELQCAPSDIVDLELYLTDTQPACIGGLHGEFVHAPRLDNQFGAFTSLSALVNSLPSLEDDSNIRVVCLYDHEEIGSRSCQGAASVLTEHFLRRIIQALADGAAVETVDNNGGGSNAMDSTTSIPSAEGCIFERSLARSFFLSADQAHAVHPSWSEKHEPAHKPAFHQGLVIKHNVAQSYATNSQTSAIVKEIAKRSNVPLQEFVVRQDVPSGSTIGPIVASHLGVMTADVGGAQLAMHSCREITCTSSVDHAVALFTGYFEQLANIMTNFGHAK</sequence>
<evidence type="ECO:0000313" key="15">
    <source>
        <dbReference type="EMBL" id="VDL19724.1"/>
    </source>
</evidence>
<dbReference type="Proteomes" id="UP000274504">
    <property type="component" value="Unassembled WGS sequence"/>
</dbReference>
<dbReference type="SUPFAM" id="SSF53187">
    <property type="entry name" value="Zn-dependent exopeptidases"/>
    <property type="match status" value="1"/>
</dbReference>
<dbReference type="EC" id="3.4.11.21" evidence="5"/>
<gene>
    <name evidence="15" type="ORF">HDID_LOCUS2263</name>
</gene>
<dbReference type="OrthoDB" id="9880441at2759"/>
<dbReference type="GO" id="GO:0004177">
    <property type="term" value="F:aminopeptidase activity"/>
    <property type="evidence" value="ECO:0007669"/>
    <property type="project" value="UniProtKB-KW"/>
</dbReference>
<evidence type="ECO:0000256" key="5">
    <source>
        <dbReference type="ARBA" id="ARBA00011965"/>
    </source>
</evidence>
<dbReference type="PANTHER" id="PTHR28570:SF3">
    <property type="entry name" value="ASPARTYL AMINOPEPTIDASE"/>
    <property type="match status" value="1"/>
</dbReference>
<comment type="cofactor">
    <cofactor evidence="2">
        <name>Zn(2+)</name>
        <dbReference type="ChEBI" id="CHEBI:29105"/>
    </cofactor>
</comment>
<feature type="compositionally biased region" description="Basic residues" evidence="13">
    <location>
        <begin position="100"/>
        <end position="109"/>
    </location>
</feature>
<dbReference type="AlphaFoldDB" id="A0A0R3SCF7"/>
<evidence type="ECO:0000256" key="1">
    <source>
        <dbReference type="ARBA" id="ARBA00001335"/>
    </source>
</evidence>
<keyword evidence="11" id="KW-0862">Zinc</keyword>
<dbReference type="InterPro" id="IPR023358">
    <property type="entry name" value="Peptidase_M18_dom2"/>
</dbReference>
<dbReference type="EMBL" id="UYSG01000534">
    <property type="protein sequence ID" value="VDL19724.1"/>
    <property type="molecule type" value="Genomic_DNA"/>
</dbReference>
<dbReference type="SUPFAM" id="SSF101821">
    <property type="entry name" value="Aminopeptidase/glucanase lid domain"/>
    <property type="match status" value="1"/>
</dbReference>
<dbReference type="InterPro" id="IPR001948">
    <property type="entry name" value="Peptidase_M18"/>
</dbReference>
<reference evidence="15 16" key="2">
    <citation type="submission" date="2018-11" db="EMBL/GenBank/DDBJ databases">
        <authorList>
            <consortium name="Pathogen Informatics"/>
        </authorList>
    </citation>
    <scope>NUCLEOTIDE SEQUENCE [LARGE SCALE GENOMIC DNA]</scope>
</reference>
<organism evidence="17">
    <name type="scientific">Hymenolepis diminuta</name>
    <name type="common">Rat tapeworm</name>
    <dbReference type="NCBI Taxonomy" id="6216"/>
    <lineage>
        <taxon>Eukaryota</taxon>
        <taxon>Metazoa</taxon>
        <taxon>Spiralia</taxon>
        <taxon>Lophotrochozoa</taxon>
        <taxon>Platyhelminthes</taxon>
        <taxon>Cestoda</taxon>
        <taxon>Eucestoda</taxon>
        <taxon>Cyclophyllidea</taxon>
        <taxon>Hymenolepididae</taxon>
        <taxon>Hymenolepis</taxon>
    </lineage>
</organism>
<dbReference type="WBParaSite" id="HDID_0000226201-mRNA-1">
    <property type="protein sequence ID" value="HDID_0000226201-mRNA-1"/>
    <property type="gene ID" value="HDID_0000226201"/>
</dbReference>
<dbReference type="FunFam" id="2.30.250.10:FF:000001">
    <property type="entry name" value="Aspartyl aminopeptidase 1"/>
    <property type="match status" value="1"/>
</dbReference>
<comment type="similarity">
    <text evidence="3">Belongs to the peptidase M18 family.</text>
</comment>
<dbReference type="CDD" id="cd05658">
    <property type="entry name" value="M18_DAP"/>
    <property type="match status" value="1"/>
</dbReference>
<evidence type="ECO:0000256" key="6">
    <source>
        <dbReference type="ARBA" id="ARBA00015118"/>
    </source>
</evidence>
<feature type="region of interest" description="Disordered" evidence="13">
    <location>
        <begin position="175"/>
        <end position="237"/>
    </location>
</feature>
<keyword evidence="8" id="KW-0645">Protease</keyword>
<evidence type="ECO:0000256" key="7">
    <source>
        <dbReference type="ARBA" id="ARBA00022438"/>
    </source>
</evidence>